<reference evidence="1 2" key="2">
    <citation type="journal article" date="2013" name="Genome Announc.">
        <title>Draft Genome Sequence of Methylobacterium mesophilicum Strain SR1.6/6, Isolated from Citrus sinensis.</title>
        <authorList>
            <person name="Marinho Almeida D."/>
            <person name="Dini-Andreote F."/>
            <person name="Camargo Neves A.A."/>
            <person name="Juca Ramos R.T."/>
            <person name="Andreote F.D."/>
            <person name="Carneiro A.R."/>
            <person name="Oliveira de Souza Lima A."/>
            <person name="Caracciolo Gomes de Sa P.H."/>
            <person name="Ribeiro Barbosa M.S."/>
            <person name="Araujo W.L."/>
            <person name="Silva A."/>
        </authorList>
    </citation>
    <scope>NUCLEOTIDE SEQUENCE [LARGE SCALE GENOMIC DNA]</scope>
    <source>
        <strain evidence="1 2">SR1.6/6</strain>
    </source>
</reference>
<sequence length="137" mass="15661">MPDDSGPSSRILRQQDRSALLRSPIELSDAADRSIAAREQAAWRRLSGSLCSGCGGAGRARRVDYVDPIAVLNAKPAAWKPTVVVSRAVQPPHAHRVQLAHRHRHKSRLYAYFSKVRYALLKWRRHHRHHRVRLVQR</sequence>
<dbReference type="AlphaFoldDB" id="A0A6B9FLJ4"/>
<reference evidence="1 2" key="1">
    <citation type="journal article" date="2012" name="Genet. Mol. Biol.">
        <title>Analysis of 16S rRNA and mxaF genes revealing insights into Methylobacterium niche-specific plant association.</title>
        <authorList>
            <person name="Dourado M.N."/>
            <person name="Andreote F.D."/>
            <person name="Dini-Andreote F."/>
            <person name="Conti R."/>
            <person name="Araujo J.M."/>
            <person name="Araujo W.L."/>
        </authorList>
    </citation>
    <scope>NUCLEOTIDE SEQUENCE [LARGE SCALE GENOMIC DNA]</scope>
    <source>
        <strain evidence="1 2">SR1.6/6</strain>
    </source>
</reference>
<evidence type="ECO:0000313" key="1">
    <source>
        <dbReference type="EMBL" id="QGY03440.1"/>
    </source>
</evidence>
<dbReference type="EMBL" id="CP043538">
    <property type="protein sequence ID" value="QGY03440.1"/>
    <property type="molecule type" value="Genomic_DNA"/>
</dbReference>
<dbReference type="OrthoDB" id="9999749at2"/>
<protein>
    <submittedName>
        <fullName evidence="1">Uncharacterized protein</fullName>
    </submittedName>
</protein>
<proteinExistence type="predicted"/>
<accession>A0A6B9FLJ4</accession>
<name>A0A6B9FLJ4_9HYPH</name>
<organism evidence="1 2">
    <name type="scientific">Methylobacterium mesophilicum SR1.6/6</name>
    <dbReference type="NCBI Taxonomy" id="908290"/>
    <lineage>
        <taxon>Bacteria</taxon>
        <taxon>Pseudomonadati</taxon>
        <taxon>Pseudomonadota</taxon>
        <taxon>Alphaproteobacteria</taxon>
        <taxon>Hyphomicrobiales</taxon>
        <taxon>Methylobacteriaceae</taxon>
        <taxon>Methylobacterium</taxon>
    </lineage>
</organism>
<dbReference type="RefSeq" id="WP_158168900.1">
    <property type="nucleotide sequence ID" value="NZ_CP043538.1"/>
</dbReference>
<dbReference type="Proteomes" id="UP000012488">
    <property type="component" value="Chromosome"/>
</dbReference>
<dbReference type="KEGG" id="mmes:MMSR116_17220"/>
<gene>
    <name evidence="1" type="ORF">MMSR116_17220</name>
</gene>
<evidence type="ECO:0000313" key="2">
    <source>
        <dbReference type="Proteomes" id="UP000012488"/>
    </source>
</evidence>